<reference evidence="13 14" key="1">
    <citation type="submission" date="2019-03" db="EMBL/GenBank/DDBJ databases">
        <title>Genomic Encyclopedia of Type Strains, Phase IV (KMG-IV): sequencing the most valuable type-strain genomes for metagenomic binning, comparative biology and taxonomic classification.</title>
        <authorList>
            <person name="Goeker M."/>
        </authorList>
    </citation>
    <scope>NUCLEOTIDE SEQUENCE [LARGE SCALE GENOMIC DNA]</scope>
    <source>
        <strain evidence="13 14">DSM 24629</strain>
    </source>
</reference>
<feature type="domain" description="Pel9A-like right handed beta-helix region" evidence="10">
    <location>
        <begin position="1281"/>
        <end position="1424"/>
    </location>
</feature>
<evidence type="ECO:0000256" key="7">
    <source>
        <dbReference type="ARBA" id="ARBA00023239"/>
    </source>
</evidence>
<comment type="similarity">
    <text evidence="8">Belongs to the polysaccharide lyase 9 family.</text>
</comment>
<dbReference type="InterPro" id="IPR011050">
    <property type="entry name" value="Pectin_lyase_fold/virulence"/>
</dbReference>
<comment type="subcellular location">
    <subcellularLocation>
        <location evidence="2">Secreted</location>
    </subcellularLocation>
</comment>
<feature type="domain" description="Pectate disaccharide-lyase-like N-terminal" evidence="11">
    <location>
        <begin position="42"/>
        <end position="280"/>
    </location>
</feature>
<evidence type="ECO:0000256" key="9">
    <source>
        <dbReference type="SAM" id="SignalP"/>
    </source>
</evidence>
<comment type="caution">
    <text evidence="13">The sequence shown here is derived from an EMBL/GenBank/DDBJ whole genome shotgun (WGS) entry which is preliminary data.</text>
</comment>
<dbReference type="PANTHER" id="PTHR40088:SF1">
    <property type="entry name" value="PECTATE LYASE PEL9"/>
    <property type="match status" value="1"/>
</dbReference>
<dbReference type="Pfam" id="PF22842">
    <property type="entry name" value="Pel9A-like_beta_helix"/>
    <property type="match status" value="1"/>
</dbReference>
<dbReference type="SUPFAM" id="SSF51126">
    <property type="entry name" value="Pectin lyase-like"/>
    <property type="match status" value="2"/>
</dbReference>
<dbReference type="InterPro" id="IPR012334">
    <property type="entry name" value="Pectin_lyas_fold"/>
</dbReference>
<dbReference type="InterPro" id="IPR006626">
    <property type="entry name" value="PbH1"/>
</dbReference>
<sequence length="1640" mass="178939">MKRYRKLLSLILSIILACTSISVLASEEAENTSLDVSDLVWQSITFGQSTDLNFASNVLPEKVGTNYAEPEAPGTIEGRIVLESRGGKLAPGHDGLTFYYTKLNANEHNFVLEADIIIEQFGPETGASPSGQDGAGIMVRDVNGPPRQEPLLLGFEEVPAASNLFGVGMMRHGISPMYRTGVIYPWGNVGSRLSAGAFSGGIGMVLDTPIRVRLERTNTGFIMSSTFTDPKTNELKTVERIEEGADLVQVIDEDYMYVGFFASRNVKMIVENASITLSEADTQPSPVVVPNPIGASMSIVSAPQSATEDYEIKAIGNYAGTVTVLKDGSEIVSDQSVEANNTFIHEVKLENEQTSFEVIYTPIGAPSENPIVRSITVTKRIFNVGEGLFVSPDGTSEGQGTKESPLDIMTAIQYLQPGQTIFMRGGTYTPSSTIDISGAYSGKEGEIKKLVPYNGEKVIIDGQGNINTIMRHRADYWHMYGIEITGSSGTGMRLNGNNNIIEMMVFNYNKGTGFHLHGSGENPDLWPKYNLILNCEAHDNRDDRNIDADGFAAKLGVGVGNEFRGNIAHHNIDDGWDLYNRTNEGENMPVILDGNIAYSNGKLSNGYNEDGNTGNGFKLGGEGLPVAHIIKNNIAFDNNMDGFSDNFNPGKMVVENNTAFDNKRFNYIFRTNPYFEANEQGIFKNNLSFKTNSGLADQIAGNVDETNFLFDGENSVNGNGVVVSVEDFVNVTMPNMYERDEEGNIVWGDFLRLAVASVLNTAGVNSTHVGALEADNDTPSVTPSFVWESRAFGQSTDLNFASNVLPEKVGVNETRAENPGTIEGSIVVESRGGKLANGHDGLTFYYTRLDPNVHNFVLEADMIIEQFGSEVEGVALNSQDSVGIMVRDVVSGARKNPLQIGFEEVTAASNIFAVGMMRGGLSYIYRTGVYEPWGNIGSQRTVRSYSNGLSVAQAINKSIRVRLERTDSEFIMTATFVDPTTDEMKTVEQRTEGADLVQVIDPNNMYVGFYAARNGQVRFENASLTLSEANTVASPVVEPTLPNATMNIVSAPQSGSEDYELKALANYDGNVTIEKDGVEVVSNGEVKAKEVFTFATALENETTSFTVVYTPEGAQSDDAITKDITVTKKIYNSGAGLFVSPEGTNEGDGTIESPLDLQTAIQYVLPNETIFMLGGTYTPDSRITIGKEHSGEEGKMKKIVPYNGEKVIIDGEGRLSEILRVAGDYWHIYGIEITRASSTSTRVNGDHNIFELMTFSYNGNTGLHITGGGIDPDYWPKYNLILNCVSHDNRDASNIDADGFAAKLGVGVGNVFRGNIAHNNIDDGWDLFNKIENGPNMPVVLDGNIAYSNGKLSDGYNEDGNTGNGFKLGGEGMPVAHIVTNNIAFDNNMDGFSDNFNPGTITVEKNTSFDNKRFNYIFRENPYFEAEEQGIFKNNLSFRTDTEDKLPDFVSGNVDETNFFFDGEKSVNSNGVVVNAEDFVKLTMPNMYERDEEGNIVWGDFLRLALSSDLNTAGENGTYVGALPAIVDEQEQFQVSNVRFTDYIGNSINTLTPSGDIVVKVDIKNTLNEQKDAILIIALYDENNTMKNLARVRWEANAGEERTLEAGFKLPQNVNGHTVKAFVWDSIDGMNPLSPLVTIQ</sequence>
<feature type="domain" description="Pectate disaccharide-lyase-like central Ig-like" evidence="12">
    <location>
        <begin position="1047"/>
        <end position="1129"/>
    </location>
</feature>
<feature type="domain" description="Pectate disaccharide-lyase-like N-terminal" evidence="11">
    <location>
        <begin position="789"/>
        <end position="1029"/>
    </location>
</feature>
<evidence type="ECO:0000313" key="14">
    <source>
        <dbReference type="Proteomes" id="UP000294902"/>
    </source>
</evidence>
<dbReference type="InterPro" id="IPR058863">
    <property type="entry name" value="PelX-like_Ig"/>
</dbReference>
<dbReference type="SMART" id="SM00710">
    <property type="entry name" value="PbH1"/>
    <property type="match status" value="7"/>
</dbReference>
<accession>A0A4R3MID6</accession>
<keyword evidence="7" id="KW-0456">Lyase</keyword>
<keyword evidence="14" id="KW-1185">Reference proteome</keyword>
<dbReference type="Proteomes" id="UP000294902">
    <property type="component" value="Unassembled WGS sequence"/>
</dbReference>
<dbReference type="InterPro" id="IPR058953">
    <property type="entry name" value="PelX-like_N"/>
</dbReference>
<keyword evidence="4" id="KW-0479">Metal-binding</keyword>
<evidence type="ECO:0000256" key="4">
    <source>
        <dbReference type="ARBA" id="ARBA00022723"/>
    </source>
</evidence>
<dbReference type="InterPro" id="IPR052052">
    <property type="entry name" value="Polysaccharide_Lyase_9"/>
</dbReference>
<gene>
    <name evidence="13" type="ORF">EDC18_10946</name>
</gene>
<keyword evidence="6" id="KW-0106">Calcium</keyword>
<feature type="domain" description="Pectate disaccharide-lyase-like central Ig-like" evidence="12">
    <location>
        <begin position="299"/>
        <end position="380"/>
    </location>
</feature>
<evidence type="ECO:0000256" key="2">
    <source>
        <dbReference type="ARBA" id="ARBA00004613"/>
    </source>
</evidence>
<feature type="chain" id="PRO_5020778361" description="Parallel beta helix pectate lyase-like protein" evidence="9">
    <location>
        <begin position="26"/>
        <end position="1640"/>
    </location>
</feature>
<dbReference type="PROSITE" id="PS51257">
    <property type="entry name" value="PROKAR_LIPOPROTEIN"/>
    <property type="match status" value="1"/>
</dbReference>
<name>A0A4R3MID6_9FIRM</name>
<dbReference type="PANTHER" id="PTHR40088">
    <property type="entry name" value="PECTATE LYASE (EUROFUNG)"/>
    <property type="match status" value="1"/>
</dbReference>
<dbReference type="GO" id="GO:0005576">
    <property type="term" value="C:extracellular region"/>
    <property type="evidence" value="ECO:0007669"/>
    <property type="project" value="UniProtKB-SubCell"/>
</dbReference>
<dbReference type="RefSeq" id="WP_207669208.1">
    <property type="nucleotide sequence ID" value="NZ_SMAL01000009.1"/>
</dbReference>
<dbReference type="GO" id="GO:0046872">
    <property type="term" value="F:metal ion binding"/>
    <property type="evidence" value="ECO:0007669"/>
    <property type="project" value="UniProtKB-KW"/>
</dbReference>
<organism evidence="13 14">
    <name type="scientific">Natranaerovirga pectinivora</name>
    <dbReference type="NCBI Taxonomy" id="682400"/>
    <lineage>
        <taxon>Bacteria</taxon>
        <taxon>Bacillati</taxon>
        <taxon>Bacillota</taxon>
        <taxon>Clostridia</taxon>
        <taxon>Lachnospirales</taxon>
        <taxon>Natranaerovirgaceae</taxon>
        <taxon>Natranaerovirga</taxon>
    </lineage>
</organism>
<evidence type="ECO:0000256" key="6">
    <source>
        <dbReference type="ARBA" id="ARBA00022837"/>
    </source>
</evidence>
<keyword evidence="5 9" id="KW-0732">Signal</keyword>
<comment type="cofactor">
    <cofactor evidence="1">
        <name>Ca(2+)</name>
        <dbReference type="ChEBI" id="CHEBI:29108"/>
    </cofactor>
</comment>
<dbReference type="Gene3D" id="2.160.20.10">
    <property type="entry name" value="Single-stranded right-handed beta-helix, Pectin lyase-like"/>
    <property type="match status" value="2"/>
</dbReference>
<feature type="signal peptide" evidence="9">
    <location>
        <begin position="1"/>
        <end position="25"/>
    </location>
</feature>
<evidence type="ECO:0000313" key="13">
    <source>
        <dbReference type="EMBL" id="TCT13083.1"/>
    </source>
</evidence>
<dbReference type="EMBL" id="SMAL01000009">
    <property type="protein sequence ID" value="TCT13083.1"/>
    <property type="molecule type" value="Genomic_DNA"/>
</dbReference>
<evidence type="ECO:0000259" key="10">
    <source>
        <dbReference type="Pfam" id="PF22842"/>
    </source>
</evidence>
<proteinExistence type="inferred from homology"/>
<evidence type="ECO:0000256" key="3">
    <source>
        <dbReference type="ARBA" id="ARBA00022525"/>
    </source>
</evidence>
<dbReference type="Pfam" id="PF25849">
    <property type="entry name" value="PelX_N"/>
    <property type="match status" value="2"/>
</dbReference>
<evidence type="ECO:0000259" key="11">
    <source>
        <dbReference type="Pfam" id="PF25849"/>
    </source>
</evidence>
<evidence type="ECO:0000256" key="1">
    <source>
        <dbReference type="ARBA" id="ARBA00001913"/>
    </source>
</evidence>
<keyword evidence="3" id="KW-0964">Secreted</keyword>
<dbReference type="InterPro" id="IPR053868">
    <property type="entry name" value="Pel9A-like_beta_helix"/>
</dbReference>
<evidence type="ECO:0000256" key="5">
    <source>
        <dbReference type="ARBA" id="ARBA00022729"/>
    </source>
</evidence>
<evidence type="ECO:0008006" key="15">
    <source>
        <dbReference type="Google" id="ProtNLM"/>
    </source>
</evidence>
<evidence type="ECO:0000256" key="8">
    <source>
        <dbReference type="ARBA" id="ARBA00038263"/>
    </source>
</evidence>
<dbReference type="GO" id="GO:0016837">
    <property type="term" value="F:carbon-oxygen lyase activity, acting on polysaccharides"/>
    <property type="evidence" value="ECO:0007669"/>
    <property type="project" value="TreeGrafter"/>
</dbReference>
<evidence type="ECO:0000259" key="12">
    <source>
        <dbReference type="Pfam" id="PF25850"/>
    </source>
</evidence>
<dbReference type="Pfam" id="PF25850">
    <property type="entry name" value="PelX_Ig"/>
    <property type="match status" value="2"/>
</dbReference>
<protein>
    <recommendedName>
        <fullName evidence="15">Parallel beta helix pectate lyase-like protein</fullName>
    </recommendedName>
</protein>